<dbReference type="PROSITE" id="PS50088">
    <property type="entry name" value="ANK_REPEAT"/>
    <property type="match status" value="7"/>
</dbReference>
<dbReference type="Proteomes" id="UP000694427">
    <property type="component" value="Unplaced"/>
</dbReference>
<feature type="repeat" description="ANK" evidence="3">
    <location>
        <begin position="294"/>
        <end position="326"/>
    </location>
</feature>
<evidence type="ECO:0000313" key="6">
    <source>
        <dbReference type="Proteomes" id="UP000694427"/>
    </source>
</evidence>
<feature type="repeat" description="ANK" evidence="3">
    <location>
        <begin position="261"/>
        <end position="293"/>
    </location>
</feature>
<dbReference type="Pfam" id="PF00023">
    <property type="entry name" value="Ank"/>
    <property type="match status" value="1"/>
</dbReference>
<dbReference type="GO" id="GO:0007165">
    <property type="term" value="P:signal transduction"/>
    <property type="evidence" value="ECO:0007669"/>
    <property type="project" value="InterPro"/>
</dbReference>
<dbReference type="AlphaFoldDB" id="A0A8C1QJ13"/>
<dbReference type="PANTHER" id="PTHR24198">
    <property type="entry name" value="ANKYRIN REPEAT AND PROTEIN KINASE DOMAIN-CONTAINING PROTEIN"/>
    <property type="match status" value="1"/>
</dbReference>
<dbReference type="InterPro" id="IPR011029">
    <property type="entry name" value="DEATH-like_dom_sf"/>
</dbReference>
<dbReference type="PROSITE" id="PS50017">
    <property type="entry name" value="DEATH_DOMAIN"/>
    <property type="match status" value="1"/>
</dbReference>
<dbReference type="InterPro" id="IPR002110">
    <property type="entry name" value="Ankyrin_rpt"/>
</dbReference>
<dbReference type="SUPFAM" id="SSF47986">
    <property type="entry name" value="DEATH domain"/>
    <property type="match status" value="1"/>
</dbReference>
<reference evidence="5" key="2">
    <citation type="submission" date="2025-09" db="UniProtKB">
        <authorList>
            <consortium name="Ensembl"/>
        </authorList>
    </citation>
    <scope>IDENTIFICATION</scope>
</reference>
<sequence length="572" mass="64590">MERKAQAIKDCILKQPVWKNESLHPKTWLKSDHVKGFTEFILPKDIAEDGGYDSKEMLLEVEKDFIEAAKRNDVECMKLLGRGVNVNSKNVHGRTALHYAVAFRNVEAVDVLLRRRAKLDLQDKHGLTAVHLAAWFGSLEIFKLLVQAGADQSIENMEGLNMMHCAAMNNHTDIVAYIVEDLQMEELDKEDQRGHRLFALAAAHGCVRMLQMLMEEPYNMATMEENKVGDTPLHLAAKNGQCEALQLLLDNFDIRNEVNQAGQTALYLAADGAHEDCVQTLLEAQCDPNIFTLSRSSPLHPVCERGHFPIDKLLISSGAQMNAQNQHLHTPLHLAVKNCHIPVIHTLLEAGCDPNVKDHMGQTALHIAAEMGKVDVVEMILKAGVDLEIQDRQNKTALGVAARGNMVIIVDMIIKAERYFRWKHDFQMNNTDDIESLHSESPLTFKLDHAPDTKPVRDIIWDLAYKHLKRNDWKTLAEFWEFTDDQVAAIEEQWTGPNSFQEHGNRMLLIWLHGIMIEGSSPAKGLYEALLSVGITKIAGRICPQFYCLLSLFIDVLRDALLIQKSIWLCDL</sequence>
<dbReference type="PROSITE" id="PS50297">
    <property type="entry name" value="ANK_REP_REGION"/>
    <property type="match status" value="6"/>
</dbReference>
<proteinExistence type="predicted"/>
<feature type="repeat" description="ANK" evidence="3">
    <location>
        <begin position="125"/>
        <end position="157"/>
    </location>
</feature>
<protein>
    <submittedName>
        <fullName evidence="5">Ankyrin repeat and death domain containing 1B</fullName>
    </submittedName>
</protein>
<dbReference type="SUPFAM" id="SSF48403">
    <property type="entry name" value="Ankyrin repeat"/>
    <property type="match status" value="1"/>
</dbReference>
<dbReference type="InterPro" id="IPR000488">
    <property type="entry name" value="Death_dom"/>
</dbReference>
<dbReference type="PRINTS" id="PR01415">
    <property type="entry name" value="ANKYRIN"/>
</dbReference>
<feature type="repeat" description="ANK" evidence="3">
    <location>
        <begin position="327"/>
        <end position="359"/>
    </location>
</feature>
<dbReference type="Pfam" id="PF12796">
    <property type="entry name" value="Ank_2"/>
    <property type="match status" value="3"/>
</dbReference>
<dbReference type="Gene3D" id="1.25.40.20">
    <property type="entry name" value="Ankyrin repeat-containing domain"/>
    <property type="match status" value="3"/>
</dbReference>
<dbReference type="Gene3D" id="1.10.533.10">
    <property type="entry name" value="Death Domain, Fas"/>
    <property type="match status" value="1"/>
</dbReference>
<dbReference type="PANTHER" id="PTHR24198:SF165">
    <property type="entry name" value="ANKYRIN REPEAT-CONTAINING PROTEIN-RELATED"/>
    <property type="match status" value="1"/>
</dbReference>
<evidence type="ECO:0000313" key="5">
    <source>
        <dbReference type="Ensembl" id="ENSCCRP00010043445.1"/>
    </source>
</evidence>
<keyword evidence="6" id="KW-1185">Reference proteome</keyword>
<dbReference type="SMART" id="SM00248">
    <property type="entry name" value="ANK"/>
    <property type="match status" value="10"/>
</dbReference>
<dbReference type="InterPro" id="IPR036770">
    <property type="entry name" value="Ankyrin_rpt-contain_sf"/>
</dbReference>
<evidence type="ECO:0000256" key="2">
    <source>
        <dbReference type="ARBA" id="ARBA00023043"/>
    </source>
</evidence>
<accession>A0A8C1QJ13</accession>
<feature type="repeat" description="ANK" evidence="3">
    <location>
        <begin position="92"/>
        <end position="124"/>
    </location>
</feature>
<feature type="domain" description="Death" evidence="4">
    <location>
        <begin position="472"/>
        <end position="546"/>
    </location>
</feature>
<evidence type="ECO:0000256" key="1">
    <source>
        <dbReference type="ARBA" id="ARBA00022737"/>
    </source>
</evidence>
<evidence type="ECO:0000256" key="3">
    <source>
        <dbReference type="PROSITE-ProRule" id="PRU00023"/>
    </source>
</evidence>
<feature type="repeat" description="ANK" evidence="3">
    <location>
        <begin position="228"/>
        <end position="251"/>
    </location>
</feature>
<reference evidence="5" key="1">
    <citation type="submission" date="2025-08" db="UniProtKB">
        <authorList>
            <consortium name="Ensembl"/>
        </authorList>
    </citation>
    <scope>IDENTIFICATION</scope>
</reference>
<dbReference type="CDD" id="cd01670">
    <property type="entry name" value="Death"/>
    <property type="match status" value="1"/>
</dbReference>
<name>A0A8C1QJ13_CYPCA</name>
<feature type="repeat" description="ANK" evidence="3">
    <location>
        <begin position="360"/>
        <end position="392"/>
    </location>
</feature>
<keyword evidence="2 3" id="KW-0040">ANK repeat</keyword>
<keyword evidence="1" id="KW-0677">Repeat</keyword>
<evidence type="ECO:0000259" key="4">
    <source>
        <dbReference type="PROSITE" id="PS50017"/>
    </source>
</evidence>
<dbReference type="Ensembl" id="ENSCCRT00010047636.1">
    <property type="protein sequence ID" value="ENSCCRP00010043445.1"/>
    <property type="gene ID" value="ENSCCRG00010018454.1"/>
</dbReference>
<organism evidence="5 6">
    <name type="scientific">Cyprinus carpio</name>
    <name type="common">Common carp</name>
    <dbReference type="NCBI Taxonomy" id="7962"/>
    <lineage>
        <taxon>Eukaryota</taxon>
        <taxon>Metazoa</taxon>
        <taxon>Chordata</taxon>
        <taxon>Craniata</taxon>
        <taxon>Vertebrata</taxon>
        <taxon>Euteleostomi</taxon>
        <taxon>Actinopterygii</taxon>
        <taxon>Neopterygii</taxon>
        <taxon>Teleostei</taxon>
        <taxon>Ostariophysi</taxon>
        <taxon>Cypriniformes</taxon>
        <taxon>Cyprinidae</taxon>
        <taxon>Cyprininae</taxon>
        <taxon>Cyprinus</taxon>
    </lineage>
</organism>